<keyword evidence="4" id="KW-1185">Reference proteome</keyword>
<dbReference type="Proteomes" id="UP000635983">
    <property type="component" value="Unassembled WGS sequence"/>
</dbReference>
<dbReference type="AlphaFoldDB" id="A0A917PXP2"/>
<keyword evidence="2" id="KW-0732">Signal</keyword>
<dbReference type="InterPro" id="IPR036182">
    <property type="entry name" value="PCuAC_sf"/>
</dbReference>
<evidence type="ECO:0000256" key="1">
    <source>
        <dbReference type="SAM" id="MobiDB-lite"/>
    </source>
</evidence>
<reference evidence="3" key="2">
    <citation type="submission" date="2020-09" db="EMBL/GenBank/DDBJ databases">
        <authorList>
            <person name="Sun Q."/>
            <person name="Ohkuma M."/>
        </authorList>
    </citation>
    <scope>NUCLEOTIDE SEQUENCE</scope>
    <source>
        <strain evidence="3">JCM 30078</strain>
    </source>
</reference>
<accession>A0A917PXP2</accession>
<dbReference type="EMBL" id="BMPO01000005">
    <property type="protein sequence ID" value="GGJ97635.1"/>
    <property type="molecule type" value="Genomic_DNA"/>
</dbReference>
<proteinExistence type="predicted"/>
<dbReference type="PANTHER" id="PTHR36302">
    <property type="entry name" value="BLR7088 PROTEIN"/>
    <property type="match status" value="1"/>
</dbReference>
<dbReference type="InterPro" id="IPR007410">
    <property type="entry name" value="LpqE-like"/>
</dbReference>
<dbReference type="Gene3D" id="2.60.40.1890">
    <property type="entry name" value="PCu(A)C copper chaperone"/>
    <property type="match status" value="1"/>
</dbReference>
<dbReference type="Pfam" id="PF04314">
    <property type="entry name" value="PCuAC"/>
    <property type="match status" value="1"/>
</dbReference>
<comment type="caution">
    <text evidence="3">The sequence shown here is derived from an EMBL/GenBank/DDBJ whole genome shotgun (WGS) entry which is preliminary data.</text>
</comment>
<evidence type="ECO:0000256" key="2">
    <source>
        <dbReference type="SAM" id="SignalP"/>
    </source>
</evidence>
<feature type="compositionally biased region" description="Basic and acidic residues" evidence="1">
    <location>
        <begin position="157"/>
        <end position="166"/>
    </location>
</feature>
<dbReference type="InterPro" id="IPR058248">
    <property type="entry name" value="Lxx211020-like"/>
</dbReference>
<evidence type="ECO:0000313" key="3">
    <source>
        <dbReference type="EMBL" id="GGJ97635.1"/>
    </source>
</evidence>
<dbReference type="PANTHER" id="PTHR36302:SF1">
    <property type="entry name" value="COPPER CHAPERONE PCU(A)C"/>
    <property type="match status" value="1"/>
</dbReference>
<protein>
    <submittedName>
        <fullName evidence="3">Copper(I)-binding protein</fullName>
    </submittedName>
</protein>
<dbReference type="RefSeq" id="WP_188983516.1">
    <property type="nucleotide sequence ID" value="NZ_BMPO01000005.1"/>
</dbReference>
<feature type="region of interest" description="Disordered" evidence="1">
    <location>
        <begin position="145"/>
        <end position="166"/>
    </location>
</feature>
<feature type="chain" id="PRO_5037357273" evidence="2">
    <location>
        <begin position="21"/>
        <end position="166"/>
    </location>
</feature>
<feature type="signal peptide" evidence="2">
    <location>
        <begin position="1"/>
        <end position="20"/>
    </location>
</feature>
<organism evidence="3 4">
    <name type="scientific">Pseudomonas matsuisoli</name>
    <dbReference type="NCBI Taxonomy" id="1515666"/>
    <lineage>
        <taxon>Bacteria</taxon>
        <taxon>Pseudomonadati</taxon>
        <taxon>Pseudomonadota</taxon>
        <taxon>Gammaproteobacteria</taxon>
        <taxon>Pseudomonadales</taxon>
        <taxon>Pseudomonadaceae</taxon>
        <taxon>Pseudomonas</taxon>
    </lineage>
</organism>
<name>A0A917PXP2_9PSED</name>
<gene>
    <name evidence="3" type="ORF">GCM10009304_24410</name>
</gene>
<dbReference type="SUPFAM" id="SSF110087">
    <property type="entry name" value="DR1885-like metal-binding protein"/>
    <property type="match status" value="1"/>
</dbReference>
<evidence type="ECO:0000313" key="4">
    <source>
        <dbReference type="Proteomes" id="UP000635983"/>
    </source>
</evidence>
<reference evidence="3" key="1">
    <citation type="journal article" date="2014" name="Int. J. Syst. Evol. Microbiol.">
        <title>Complete genome sequence of Corynebacterium casei LMG S-19264T (=DSM 44701T), isolated from a smear-ripened cheese.</title>
        <authorList>
            <consortium name="US DOE Joint Genome Institute (JGI-PGF)"/>
            <person name="Walter F."/>
            <person name="Albersmeier A."/>
            <person name="Kalinowski J."/>
            <person name="Ruckert C."/>
        </authorList>
    </citation>
    <scope>NUCLEOTIDE SEQUENCE</scope>
    <source>
        <strain evidence="3">JCM 30078</strain>
    </source>
</reference>
<sequence length="166" mass="17935">MFKKYALLAALLATTALAHAHAFDAGDLHIDHPWSRELPPNAPTAPAYFVVHNKGSEPDRLLAVETAIAGRAELHEHVHAGDMMKMQKVDSVVIPAGGEITFAPSGYHVMLFDLKQPLRSGDRFPLTLHFERAGDVPVDVAVQRDAPSADGRGNGAHAEHGAHHDH</sequence>